<proteinExistence type="predicted"/>
<dbReference type="EMBL" id="CAXAMM010011447">
    <property type="protein sequence ID" value="CAK9026166.1"/>
    <property type="molecule type" value="Genomic_DNA"/>
</dbReference>
<reference evidence="1 2" key="1">
    <citation type="submission" date="2024-02" db="EMBL/GenBank/DDBJ databases">
        <authorList>
            <person name="Chen Y."/>
            <person name="Shah S."/>
            <person name="Dougan E. K."/>
            <person name="Thang M."/>
            <person name="Chan C."/>
        </authorList>
    </citation>
    <scope>NUCLEOTIDE SEQUENCE [LARGE SCALE GENOMIC DNA]</scope>
</reference>
<dbReference type="InterPro" id="IPR002589">
    <property type="entry name" value="Macro_dom"/>
</dbReference>
<organism evidence="1 2">
    <name type="scientific">Durusdinium trenchii</name>
    <dbReference type="NCBI Taxonomy" id="1381693"/>
    <lineage>
        <taxon>Eukaryota</taxon>
        <taxon>Sar</taxon>
        <taxon>Alveolata</taxon>
        <taxon>Dinophyceae</taxon>
        <taxon>Suessiales</taxon>
        <taxon>Symbiodiniaceae</taxon>
        <taxon>Durusdinium</taxon>
    </lineage>
</organism>
<dbReference type="Gene3D" id="3.40.220.10">
    <property type="entry name" value="Leucine Aminopeptidase, subunit E, domain 1"/>
    <property type="match status" value="1"/>
</dbReference>
<dbReference type="SUPFAM" id="SSF52949">
    <property type="entry name" value="Macro domain-like"/>
    <property type="match status" value="1"/>
</dbReference>
<evidence type="ECO:0000313" key="2">
    <source>
        <dbReference type="Proteomes" id="UP001642464"/>
    </source>
</evidence>
<gene>
    <name evidence="1" type="ORF">SCF082_LOCUS17371</name>
</gene>
<dbReference type="PANTHER" id="PTHR11106">
    <property type="entry name" value="GANGLIOSIDE INDUCED DIFFERENTIATION ASSOCIATED PROTEIN 2-RELATED"/>
    <property type="match status" value="1"/>
</dbReference>
<dbReference type="Proteomes" id="UP001642464">
    <property type="component" value="Unassembled WGS sequence"/>
</dbReference>
<protein>
    <submittedName>
        <fullName evidence="1">Uncharacterized protein</fullName>
    </submittedName>
</protein>
<evidence type="ECO:0000313" key="1">
    <source>
        <dbReference type="EMBL" id="CAK9026166.1"/>
    </source>
</evidence>
<dbReference type="InterPro" id="IPR043472">
    <property type="entry name" value="Macro_dom-like"/>
</dbReference>
<comment type="caution">
    <text evidence="1">The sequence shown here is derived from an EMBL/GenBank/DDBJ whole genome shotgun (WGS) entry which is preliminary data.</text>
</comment>
<sequence length="254" mass="27760">MILKAFSFRVPWRPRHCSQSTIGTIFKLSDRVAETIEVRQGDLLDSGSYDAIINSANETLEGPLFPYFPIGAECESGDVFYQEDVVDGQIHKAGGPALSRLCRKLPELPPNDDPEAPYPSAYTQRCEIGGARLTEVPDKSHLASRCRFIVHAVAPIWAGDLDPQEQARRLSLLRKAYESAFDAAANAPARVDCLCSPLLGAGAKQFPLDLAASCAAEAVKRSGRTTLKRLVLMDLRAECVEHLTKEFSKALDAS</sequence>
<name>A0ABP0KHM7_9DINO</name>
<dbReference type="PANTHER" id="PTHR11106:SF27">
    <property type="entry name" value="MACRO DOMAIN-CONTAINING PROTEIN"/>
    <property type="match status" value="1"/>
</dbReference>
<keyword evidence="2" id="KW-1185">Reference proteome</keyword>
<dbReference type="Pfam" id="PF01661">
    <property type="entry name" value="Macro"/>
    <property type="match status" value="1"/>
</dbReference>
<accession>A0ABP0KHM7</accession>
<dbReference type="PROSITE" id="PS51154">
    <property type="entry name" value="MACRO"/>
    <property type="match status" value="1"/>
</dbReference>
<dbReference type="SMART" id="SM00506">
    <property type="entry name" value="A1pp"/>
    <property type="match status" value="1"/>
</dbReference>